<name>A0A495QZT4_9ACTN</name>
<evidence type="ECO:0000313" key="2">
    <source>
        <dbReference type="EMBL" id="RKS79568.1"/>
    </source>
</evidence>
<evidence type="ECO:0000256" key="1">
    <source>
        <dbReference type="SAM" id="MobiDB-lite"/>
    </source>
</evidence>
<comment type="caution">
    <text evidence="2">The sequence shown here is derived from an EMBL/GenBank/DDBJ whole genome shotgun (WGS) entry which is preliminary data.</text>
</comment>
<dbReference type="Proteomes" id="UP000274601">
    <property type="component" value="Unassembled WGS sequence"/>
</dbReference>
<evidence type="ECO:0008006" key="4">
    <source>
        <dbReference type="Google" id="ProtNLM"/>
    </source>
</evidence>
<sequence length="160" mass="16881">MIGSLDRSTDRQLTGWQSINMAVQGPFRVAFGAVFPYGAFVKGGVEPVRDFDRSTKDNFVQARDKDTGELVWAVEVLDADPESKGTFKVKLTAAVQPLLPEAAAGFPFVPVEFDGLAVTPYVNSGTGRLAYSLKAAAMRPANGKGGAARSGKDAAVKDAA</sequence>
<dbReference type="EMBL" id="RBWU01000001">
    <property type="protein sequence ID" value="RKS79568.1"/>
    <property type="molecule type" value="Genomic_DNA"/>
</dbReference>
<evidence type="ECO:0000313" key="3">
    <source>
        <dbReference type="Proteomes" id="UP000274601"/>
    </source>
</evidence>
<reference evidence="2 3" key="1">
    <citation type="submission" date="2018-10" db="EMBL/GenBank/DDBJ databases">
        <title>Genomic Encyclopedia of Archaeal and Bacterial Type Strains, Phase II (KMG-II): from individual species to whole genera.</title>
        <authorList>
            <person name="Goeker M."/>
        </authorList>
    </citation>
    <scope>NUCLEOTIDE SEQUENCE [LARGE SCALE GENOMIC DNA]</scope>
    <source>
        <strain evidence="2 3">DSM 43383</strain>
    </source>
</reference>
<proteinExistence type="predicted"/>
<organism evidence="2 3">
    <name type="scientific">Actinomadura pelletieri DSM 43383</name>
    <dbReference type="NCBI Taxonomy" id="1120940"/>
    <lineage>
        <taxon>Bacteria</taxon>
        <taxon>Bacillati</taxon>
        <taxon>Actinomycetota</taxon>
        <taxon>Actinomycetes</taxon>
        <taxon>Streptosporangiales</taxon>
        <taxon>Thermomonosporaceae</taxon>
        <taxon>Actinomadura</taxon>
    </lineage>
</organism>
<protein>
    <recommendedName>
        <fullName evidence="4">Plasmid replication, integration and excision activator</fullName>
    </recommendedName>
</protein>
<feature type="compositionally biased region" description="Basic and acidic residues" evidence="1">
    <location>
        <begin position="150"/>
        <end position="160"/>
    </location>
</feature>
<accession>A0A495QZT4</accession>
<gene>
    <name evidence="2" type="ORF">BZB76_1040</name>
</gene>
<feature type="region of interest" description="Disordered" evidence="1">
    <location>
        <begin position="141"/>
        <end position="160"/>
    </location>
</feature>
<keyword evidence="3" id="KW-1185">Reference proteome</keyword>
<dbReference type="AlphaFoldDB" id="A0A495QZT4"/>